<evidence type="ECO:0000313" key="1">
    <source>
        <dbReference type="EMBL" id="CAB4365207.1"/>
    </source>
</evidence>
<dbReference type="EMBL" id="CAFBMT010000010">
    <property type="protein sequence ID" value="CAB4938303.1"/>
    <property type="molecule type" value="Genomic_DNA"/>
</dbReference>
<dbReference type="InterPro" id="IPR058248">
    <property type="entry name" value="Lxx211020-like"/>
</dbReference>
<evidence type="ECO:0000313" key="4">
    <source>
        <dbReference type="EMBL" id="CAB4847909.1"/>
    </source>
</evidence>
<dbReference type="PANTHER" id="PTHR36302:SF1">
    <property type="entry name" value="COPPER CHAPERONE PCU(A)C"/>
    <property type="match status" value="1"/>
</dbReference>
<dbReference type="PANTHER" id="PTHR36302">
    <property type="entry name" value="BLR7088 PROTEIN"/>
    <property type="match status" value="1"/>
</dbReference>
<dbReference type="EMBL" id="CAEZYF010000001">
    <property type="protein sequence ID" value="CAB4702041.1"/>
    <property type="molecule type" value="Genomic_DNA"/>
</dbReference>
<dbReference type="SUPFAM" id="SSF110087">
    <property type="entry name" value="DR1885-like metal-binding protein"/>
    <property type="match status" value="1"/>
</dbReference>
<evidence type="ECO:0000313" key="3">
    <source>
        <dbReference type="EMBL" id="CAB4819510.1"/>
    </source>
</evidence>
<accession>A0A6J7PQM7</accession>
<dbReference type="Gene3D" id="2.60.40.1890">
    <property type="entry name" value="PCu(A)C copper chaperone"/>
    <property type="match status" value="1"/>
</dbReference>
<evidence type="ECO:0000313" key="6">
    <source>
        <dbReference type="EMBL" id="CAB5007211.1"/>
    </source>
</evidence>
<dbReference type="AlphaFoldDB" id="A0A6J7PQM7"/>
<organism evidence="6">
    <name type="scientific">freshwater metagenome</name>
    <dbReference type="NCBI Taxonomy" id="449393"/>
    <lineage>
        <taxon>unclassified sequences</taxon>
        <taxon>metagenomes</taxon>
        <taxon>ecological metagenomes</taxon>
    </lineage>
</organism>
<dbReference type="InterPro" id="IPR036182">
    <property type="entry name" value="PCuAC_sf"/>
</dbReference>
<evidence type="ECO:0000313" key="5">
    <source>
        <dbReference type="EMBL" id="CAB4938303.1"/>
    </source>
</evidence>
<evidence type="ECO:0000313" key="2">
    <source>
        <dbReference type="EMBL" id="CAB4702041.1"/>
    </source>
</evidence>
<dbReference type="EMBL" id="CAFBOL010000094">
    <property type="protein sequence ID" value="CAB5007211.1"/>
    <property type="molecule type" value="Genomic_DNA"/>
</dbReference>
<dbReference type="Pfam" id="PF04314">
    <property type="entry name" value="PCuAC"/>
    <property type="match status" value="1"/>
</dbReference>
<proteinExistence type="predicted"/>
<reference evidence="6" key="1">
    <citation type="submission" date="2020-05" db="EMBL/GenBank/DDBJ databases">
        <authorList>
            <person name="Chiriac C."/>
            <person name="Salcher M."/>
            <person name="Ghai R."/>
            <person name="Kavagutti S V."/>
        </authorList>
    </citation>
    <scope>NUCLEOTIDE SEQUENCE</scope>
</reference>
<dbReference type="EMBL" id="CAESGF010000026">
    <property type="protein sequence ID" value="CAB4365207.1"/>
    <property type="molecule type" value="Genomic_DNA"/>
</dbReference>
<protein>
    <submittedName>
        <fullName evidence="6">Unannotated protein</fullName>
    </submittedName>
</protein>
<dbReference type="InterPro" id="IPR007410">
    <property type="entry name" value="LpqE-like"/>
</dbReference>
<dbReference type="EMBL" id="CAFBIY010000021">
    <property type="protein sequence ID" value="CAB4847909.1"/>
    <property type="molecule type" value="Genomic_DNA"/>
</dbReference>
<dbReference type="EMBL" id="CAFAAV010000088">
    <property type="protein sequence ID" value="CAB4819510.1"/>
    <property type="molecule type" value="Genomic_DNA"/>
</dbReference>
<dbReference type="PROSITE" id="PS51257">
    <property type="entry name" value="PROKAR_LIPOPROTEIN"/>
    <property type="match status" value="1"/>
</dbReference>
<sequence length="189" mass="19432">MMGMTRHLTSRTTWRFAAALVTVGALTVAAGCGDDKKADSPTETAAATAGVQITGQWARTSPSAATIGAAYATFTSTEDDAIIGVSIDASIAKTAEMHEMVMAGADSTMPVSTNGMGSTATTMGAMTMQPVAKVALPAGKAVTFKPGSYHFMLMDLAKPLEVGTTFKLTFVFEKAGSITVDVPVLDEAP</sequence>
<gene>
    <name evidence="2" type="ORF">UFOPK2656_00117</name>
    <name evidence="3" type="ORF">UFOPK3099_01304</name>
    <name evidence="4" type="ORF">UFOPK3267_00583</name>
    <name evidence="5" type="ORF">UFOPK3651_01967</name>
    <name evidence="6" type="ORF">UFOPK3931_02599</name>
    <name evidence="1" type="ORF">UFOPK4189_02958</name>
</gene>
<name>A0A6J7PQM7_9ZZZZ</name>